<evidence type="ECO:0000256" key="2">
    <source>
        <dbReference type="ARBA" id="ARBA00023125"/>
    </source>
</evidence>
<dbReference type="PROSITE" id="PS50949">
    <property type="entry name" value="HTH_GNTR"/>
    <property type="match status" value="1"/>
</dbReference>
<name>A0A840SN22_9RHOB</name>
<dbReference type="PANTHER" id="PTHR43537">
    <property type="entry name" value="TRANSCRIPTIONAL REGULATOR, GNTR FAMILY"/>
    <property type="match status" value="1"/>
</dbReference>
<dbReference type="GO" id="GO:0003677">
    <property type="term" value="F:DNA binding"/>
    <property type="evidence" value="ECO:0007669"/>
    <property type="project" value="UniProtKB-KW"/>
</dbReference>
<dbReference type="SUPFAM" id="SSF46785">
    <property type="entry name" value="Winged helix' DNA-binding domain"/>
    <property type="match status" value="1"/>
</dbReference>
<organism evidence="5 6">
    <name type="scientific">Amaricoccus macauensis</name>
    <dbReference type="NCBI Taxonomy" id="57001"/>
    <lineage>
        <taxon>Bacteria</taxon>
        <taxon>Pseudomonadati</taxon>
        <taxon>Pseudomonadota</taxon>
        <taxon>Alphaproteobacteria</taxon>
        <taxon>Rhodobacterales</taxon>
        <taxon>Paracoccaceae</taxon>
        <taxon>Amaricoccus</taxon>
    </lineage>
</organism>
<keyword evidence="3" id="KW-0804">Transcription</keyword>
<dbReference type="PRINTS" id="PR00035">
    <property type="entry name" value="HTHGNTR"/>
</dbReference>
<dbReference type="InterPro" id="IPR008920">
    <property type="entry name" value="TF_FadR/GntR_C"/>
</dbReference>
<dbReference type="AlphaFoldDB" id="A0A840SN22"/>
<dbReference type="SMART" id="SM00895">
    <property type="entry name" value="FCD"/>
    <property type="match status" value="1"/>
</dbReference>
<comment type="caution">
    <text evidence="5">The sequence shown here is derived from an EMBL/GenBank/DDBJ whole genome shotgun (WGS) entry which is preliminary data.</text>
</comment>
<proteinExistence type="predicted"/>
<reference evidence="5 6" key="1">
    <citation type="submission" date="2020-08" db="EMBL/GenBank/DDBJ databases">
        <title>Genomic Encyclopedia of Type Strains, Phase IV (KMG-IV): sequencing the most valuable type-strain genomes for metagenomic binning, comparative biology and taxonomic classification.</title>
        <authorList>
            <person name="Goeker M."/>
        </authorList>
    </citation>
    <scope>NUCLEOTIDE SEQUENCE [LARGE SCALE GENOMIC DNA]</scope>
    <source>
        <strain evidence="5 6">DSM 101730</strain>
    </source>
</reference>
<dbReference type="Proteomes" id="UP000549457">
    <property type="component" value="Unassembled WGS sequence"/>
</dbReference>
<sequence>MRPISALKRPPSLHVSVQESLRSYIAENHLEAGAPLPAEGDLAQQLGVSRNSVRESIKALESVGVLEVRRGSGVFVKAFSFEPLLDNLTYGLGDVLTQIENVVAVRRALELGMIDRTLEQIEPEDIRDLRTTLGAMRDHAERGEAAPEADRQFHVLLFRCLDNAILTRLIEVFWLAFYRASNFTDLTNPDPLQTWRDHVAIVDAIEARDLASVRDQLDRHYQGIMQVIAFNKFGHSNGREL</sequence>
<accession>A0A840SN22</accession>
<feature type="domain" description="HTH gntR-type" evidence="4">
    <location>
        <begin position="11"/>
        <end position="79"/>
    </location>
</feature>
<dbReference type="CDD" id="cd07377">
    <property type="entry name" value="WHTH_GntR"/>
    <property type="match status" value="1"/>
</dbReference>
<keyword evidence="6" id="KW-1185">Reference proteome</keyword>
<dbReference type="RefSeq" id="WP_221289006.1">
    <property type="nucleotide sequence ID" value="NZ_JACHFM010000008.1"/>
</dbReference>
<dbReference type="SUPFAM" id="SSF48008">
    <property type="entry name" value="GntR ligand-binding domain-like"/>
    <property type="match status" value="1"/>
</dbReference>
<evidence type="ECO:0000313" key="5">
    <source>
        <dbReference type="EMBL" id="MBB5224479.1"/>
    </source>
</evidence>
<dbReference type="PANTHER" id="PTHR43537:SF5">
    <property type="entry name" value="UXU OPERON TRANSCRIPTIONAL REGULATOR"/>
    <property type="match status" value="1"/>
</dbReference>
<evidence type="ECO:0000256" key="1">
    <source>
        <dbReference type="ARBA" id="ARBA00023015"/>
    </source>
</evidence>
<dbReference type="InterPro" id="IPR036390">
    <property type="entry name" value="WH_DNA-bd_sf"/>
</dbReference>
<dbReference type="Pfam" id="PF00392">
    <property type="entry name" value="GntR"/>
    <property type="match status" value="1"/>
</dbReference>
<protein>
    <submittedName>
        <fullName evidence="5">DNA-binding FadR family transcriptional regulator</fullName>
    </submittedName>
</protein>
<keyword evidence="2 5" id="KW-0238">DNA-binding</keyword>
<gene>
    <name evidence="5" type="ORF">HNP73_004450</name>
</gene>
<evidence type="ECO:0000313" key="6">
    <source>
        <dbReference type="Proteomes" id="UP000549457"/>
    </source>
</evidence>
<dbReference type="SMART" id="SM00345">
    <property type="entry name" value="HTH_GNTR"/>
    <property type="match status" value="1"/>
</dbReference>
<evidence type="ECO:0000256" key="3">
    <source>
        <dbReference type="ARBA" id="ARBA00023163"/>
    </source>
</evidence>
<dbReference type="GO" id="GO:0003700">
    <property type="term" value="F:DNA-binding transcription factor activity"/>
    <property type="evidence" value="ECO:0007669"/>
    <property type="project" value="InterPro"/>
</dbReference>
<dbReference type="InterPro" id="IPR036388">
    <property type="entry name" value="WH-like_DNA-bd_sf"/>
</dbReference>
<dbReference type="EMBL" id="JACHFM010000008">
    <property type="protein sequence ID" value="MBB5224479.1"/>
    <property type="molecule type" value="Genomic_DNA"/>
</dbReference>
<dbReference type="Gene3D" id="1.20.120.530">
    <property type="entry name" value="GntR ligand-binding domain-like"/>
    <property type="match status" value="1"/>
</dbReference>
<evidence type="ECO:0000259" key="4">
    <source>
        <dbReference type="PROSITE" id="PS50949"/>
    </source>
</evidence>
<dbReference type="InterPro" id="IPR011711">
    <property type="entry name" value="GntR_C"/>
</dbReference>
<dbReference type="InterPro" id="IPR000524">
    <property type="entry name" value="Tscrpt_reg_HTH_GntR"/>
</dbReference>
<keyword evidence="1" id="KW-0805">Transcription regulation</keyword>
<dbReference type="Pfam" id="PF07729">
    <property type="entry name" value="FCD"/>
    <property type="match status" value="1"/>
</dbReference>
<dbReference type="Gene3D" id="1.10.10.10">
    <property type="entry name" value="Winged helix-like DNA-binding domain superfamily/Winged helix DNA-binding domain"/>
    <property type="match status" value="1"/>
</dbReference>